<feature type="domain" description="Reverse transcriptase" evidence="1">
    <location>
        <begin position="187"/>
        <end position="269"/>
    </location>
</feature>
<sequence>MENSSEEKDPGVLVDNKLFMSQLCALLSKKANGILGCIRKSIASSSQLTSYKLRGTAILWVESCDRDMVIDMQREGMHWAMANPGPDAKESRIPRNGVVYIDEVPSQSPLLKAKQAQLPQPFLVREMLQSLNHPCCPPLDWLQELHASLVLRGSELDTALQVHCSLGKKLAGWPGPECGGECNCIHLASNDVPQGSVFGPGLFSIFIGDLDKEIKCTLTQFADDMRLDGSVDLMEDRKAPQRDLERLNPWAEANFMRFNKAKCQVMQEEWLESCPAKRDMGILINSQVGI</sequence>
<evidence type="ECO:0000313" key="3">
    <source>
        <dbReference type="Proteomes" id="UP001145742"/>
    </source>
</evidence>
<comment type="caution">
    <text evidence="2">The sequence shown here is derived from an EMBL/GenBank/DDBJ whole genome shotgun (WGS) entry which is preliminary data.</text>
</comment>
<dbReference type="InterPro" id="IPR000477">
    <property type="entry name" value="RT_dom"/>
</dbReference>
<gene>
    <name evidence="2" type="ORF">WISP_125517</name>
</gene>
<evidence type="ECO:0000313" key="2">
    <source>
        <dbReference type="EMBL" id="KAJ7407642.1"/>
    </source>
</evidence>
<dbReference type="PANTHER" id="PTHR33332">
    <property type="entry name" value="REVERSE TRANSCRIPTASE DOMAIN-CONTAINING PROTEIN"/>
    <property type="match status" value="1"/>
</dbReference>
<proteinExistence type="predicted"/>
<name>A0ABQ9CVV8_9PASS</name>
<dbReference type="Pfam" id="PF00078">
    <property type="entry name" value="RVT_1"/>
    <property type="match status" value="1"/>
</dbReference>
<keyword evidence="3" id="KW-1185">Reference proteome</keyword>
<protein>
    <recommendedName>
        <fullName evidence="1">Reverse transcriptase domain-containing protein</fullName>
    </recommendedName>
</protein>
<reference evidence="2" key="1">
    <citation type="submission" date="2019-10" db="EMBL/GenBank/DDBJ databases">
        <authorList>
            <person name="Soares A.E.R."/>
            <person name="Aleixo A."/>
            <person name="Schneider P."/>
            <person name="Miyaki C.Y."/>
            <person name="Schneider M.P."/>
            <person name="Mello C."/>
            <person name="Vasconcelos A.T.R."/>
        </authorList>
    </citation>
    <scope>NUCLEOTIDE SEQUENCE</scope>
    <source>
        <tissue evidence="2">Muscle</tissue>
    </source>
</reference>
<organism evidence="2 3">
    <name type="scientific">Willisornis vidua</name>
    <name type="common">Xingu scale-backed antbird</name>
    <dbReference type="NCBI Taxonomy" id="1566151"/>
    <lineage>
        <taxon>Eukaryota</taxon>
        <taxon>Metazoa</taxon>
        <taxon>Chordata</taxon>
        <taxon>Craniata</taxon>
        <taxon>Vertebrata</taxon>
        <taxon>Euteleostomi</taxon>
        <taxon>Archelosauria</taxon>
        <taxon>Archosauria</taxon>
        <taxon>Dinosauria</taxon>
        <taxon>Saurischia</taxon>
        <taxon>Theropoda</taxon>
        <taxon>Coelurosauria</taxon>
        <taxon>Aves</taxon>
        <taxon>Neognathae</taxon>
        <taxon>Neoaves</taxon>
        <taxon>Telluraves</taxon>
        <taxon>Australaves</taxon>
        <taxon>Passeriformes</taxon>
        <taxon>Thamnophilidae</taxon>
        <taxon>Willisornis</taxon>
    </lineage>
</organism>
<dbReference type="Proteomes" id="UP001145742">
    <property type="component" value="Unassembled WGS sequence"/>
</dbReference>
<dbReference type="EMBL" id="WHWB01034592">
    <property type="protein sequence ID" value="KAJ7407642.1"/>
    <property type="molecule type" value="Genomic_DNA"/>
</dbReference>
<evidence type="ECO:0000259" key="1">
    <source>
        <dbReference type="Pfam" id="PF00078"/>
    </source>
</evidence>
<accession>A0ABQ9CVV8</accession>